<protein>
    <recommendedName>
        <fullName evidence="1">PCI domain-containing protein</fullName>
    </recommendedName>
</protein>
<evidence type="ECO:0000259" key="1">
    <source>
        <dbReference type="PROSITE" id="PS50250"/>
    </source>
</evidence>
<reference evidence="2 3" key="1">
    <citation type="journal article" date="2017" name="Mycologia">
        <title>Bifiguratus adelaidae, gen. et sp. nov., a new member of Mucoromycotina in endophytic and soil-dwelling habitats.</title>
        <authorList>
            <person name="Torres-Cruz T.J."/>
            <person name="Billingsley Tobias T.L."/>
            <person name="Almatruk M."/>
            <person name="Hesse C."/>
            <person name="Kuske C.R."/>
            <person name="Desiro A."/>
            <person name="Benucci G.M."/>
            <person name="Bonito G."/>
            <person name="Stajich J.E."/>
            <person name="Dunlap C."/>
            <person name="Arnold A.E."/>
            <person name="Porras-Alfaro A."/>
        </authorList>
    </citation>
    <scope>NUCLEOTIDE SEQUENCE [LARGE SCALE GENOMIC DNA]</scope>
    <source>
        <strain evidence="2 3">AZ0501</strain>
    </source>
</reference>
<dbReference type="OrthoDB" id="5404651at2759"/>
<keyword evidence="3" id="KW-1185">Reference proteome</keyword>
<dbReference type="GO" id="GO:0006368">
    <property type="term" value="P:transcription elongation by RNA polymerase II"/>
    <property type="evidence" value="ECO:0007669"/>
    <property type="project" value="TreeGrafter"/>
</dbReference>
<dbReference type="AlphaFoldDB" id="A0A261XYA3"/>
<dbReference type="SMART" id="SM00753">
    <property type="entry name" value="PAM"/>
    <property type="match status" value="1"/>
</dbReference>
<dbReference type="PANTHER" id="PTHR12732">
    <property type="entry name" value="UNCHARACTERIZED PROTEASOME COMPONENT REGION PCI-CONTAINING"/>
    <property type="match status" value="1"/>
</dbReference>
<gene>
    <name evidence="2" type="ORF">BZG36_02275</name>
</gene>
<dbReference type="GO" id="GO:0070390">
    <property type="term" value="C:transcription export complex 2"/>
    <property type="evidence" value="ECO:0007669"/>
    <property type="project" value="TreeGrafter"/>
</dbReference>
<sequence>MAQTYVKELSELFSNKDGDSLVEYMYFVPSGSDDLALLQSQLRSVPDLEKLVDANFEADSNAVREFVVQYLILVKRHYNAQDYETLYAGFHEFFSSLVAAYNGPDAFWMSALVRQLCQVLVQTAKKTDLQHPVKLKDRKTQDAARQLTRVFNVMLSDRNPMPRSKKAMVLWAANQAFAIYFKSHTVRLCQTFISNIETAGIQLSQYPKGQQITYRYYVGRYYLFQHQLRKAEAELAYAFLHCPVASFENRRLCFLYLVAARLPLGILPTQDLLDKYQLSDQFTDLMNAILAGNFIAFEQSLAATVAFHLKTGNYMILRERVQIITFRCLFRKVHLVTSSQRLSFQDCLAALKFSTGDNSYTLYDVESNLVSLIDQGYIKGYIAHDQQVVILSKTNAFPQVDTVVRNESENSAAEEQVFMETPFAGVDGADSQWL</sequence>
<accession>A0A261XYA3</accession>
<feature type="domain" description="PCI" evidence="1">
    <location>
        <begin position="212"/>
        <end position="396"/>
    </location>
</feature>
<dbReference type="InterPro" id="IPR036388">
    <property type="entry name" value="WH-like_DNA-bd_sf"/>
</dbReference>
<organism evidence="2 3">
    <name type="scientific">Bifiguratus adelaidae</name>
    <dbReference type="NCBI Taxonomy" id="1938954"/>
    <lineage>
        <taxon>Eukaryota</taxon>
        <taxon>Fungi</taxon>
        <taxon>Fungi incertae sedis</taxon>
        <taxon>Mucoromycota</taxon>
        <taxon>Mucoromycotina</taxon>
        <taxon>Endogonomycetes</taxon>
        <taxon>Endogonales</taxon>
        <taxon>Endogonales incertae sedis</taxon>
        <taxon>Bifiguratus</taxon>
    </lineage>
</organism>
<dbReference type="GO" id="GO:0003690">
    <property type="term" value="F:double-stranded DNA binding"/>
    <property type="evidence" value="ECO:0007669"/>
    <property type="project" value="InterPro"/>
</dbReference>
<dbReference type="Proteomes" id="UP000242875">
    <property type="component" value="Unassembled WGS sequence"/>
</dbReference>
<dbReference type="PROSITE" id="PS50250">
    <property type="entry name" value="PCI"/>
    <property type="match status" value="1"/>
</dbReference>
<dbReference type="GO" id="GO:0003723">
    <property type="term" value="F:RNA binding"/>
    <property type="evidence" value="ECO:0007669"/>
    <property type="project" value="InterPro"/>
</dbReference>
<dbReference type="Pfam" id="PF01399">
    <property type="entry name" value="PCI"/>
    <property type="match status" value="1"/>
</dbReference>
<dbReference type="GO" id="GO:0016973">
    <property type="term" value="P:poly(A)+ mRNA export from nucleus"/>
    <property type="evidence" value="ECO:0007669"/>
    <property type="project" value="TreeGrafter"/>
</dbReference>
<dbReference type="EMBL" id="MVBO01000092">
    <property type="protein sequence ID" value="OZJ03298.1"/>
    <property type="molecule type" value="Genomic_DNA"/>
</dbReference>
<name>A0A261XYA3_9FUNG</name>
<dbReference type="Gene3D" id="1.10.10.10">
    <property type="entry name" value="Winged helix-like DNA-binding domain superfamily/Winged helix DNA-binding domain"/>
    <property type="match status" value="1"/>
</dbReference>
<comment type="caution">
    <text evidence="2">The sequence shown here is derived from an EMBL/GenBank/DDBJ whole genome shotgun (WGS) entry which is preliminary data.</text>
</comment>
<proteinExistence type="predicted"/>
<dbReference type="GO" id="GO:0000973">
    <property type="term" value="P:post-transcriptional tethering of RNA polymerase II gene DNA at nuclear periphery"/>
    <property type="evidence" value="ECO:0007669"/>
    <property type="project" value="TreeGrafter"/>
</dbReference>
<dbReference type="InterPro" id="IPR045114">
    <property type="entry name" value="Csn12-like"/>
</dbReference>
<dbReference type="InterPro" id="IPR000717">
    <property type="entry name" value="PCI_dom"/>
</dbReference>
<dbReference type="PANTHER" id="PTHR12732:SF8">
    <property type="entry name" value="NUCLEAR MRNA EXPORT PROTEIN THP1"/>
    <property type="match status" value="1"/>
</dbReference>
<evidence type="ECO:0000313" key="3">
    <source>
        <dbReference type="Proteomes" id="UP000242875"/>
    </source>
</evidence>
<evidence type="ECO:0000313" key="2">
    <source>
        <dbReference type="EMBL" id="OZJ03298.1"/>
    </source>
</evidence>